<dbReference type="Proteomes" id="UP000019812">
    <property type="component" value="Unassembled WGS sequence"/>
</dbReference>
<dbReference type="RefSeq" id="WP_273703131.1">
    <property type="nucleotide sequence ID" value="NZ_JDSS02000018.1"/>
</dbReference>
<dbReference type="SUPFAM" id="SSF52540">
    <property type="entry name" value="P-loop containing nucleoside triphosphate hydrolases"/>
    <property type="match status" value="1"/>
</dbReference>
<dbReference type="Pfam" id="PF13676">
    <property type="entry name" value="TIR_2"/>
    <property type="match status" value="1"/>
</dbReference>
<gene>
    <name evidence="3" type="ORF">CAPSK01_001163</name>
</gene>
<dbReference type="InterPro" id="IPR000157">
    <property type="entry name" value="TIR_dom"/>
</dbReference>
<dbReference type="AlphaFoldDB" id="A0A084Y2N0"/>
<organism evidence="3 4">
    <name type="scientific">Candidatus Accumulibacter vicinus</name>
    <dbReference type="NCBI Taxonomy" id="2954382"/>
    <lineage>
        <taxon>Bacteria</taxon>
        <taxon>Pseudomonadati</taxon>
        <taxon>Pseudomonadota</taxon>
        <taxon>Betaproteobacteria</taxon>
        <taxon>Candidatus Accumulibacter</taxon>
    </lineage>
</organism>
<name>A0A084Y2N0_9PROT</name>
<dbReference type="STRING" id="1457154.CAPSK01_001163"/>
<evidence type="ECO:0000259" key="2">
    <source>
        <dbReference type="PROSITE" id="PS50104"/>
    </source>
</evidence>
<dbReference type="SUPFAM" id="SSF52200">
    <property type="entry name" value="Toll/Interleukin receptor TIR domain"/>
    <property type="match status" value="1"/>
</dbReference>
<dbReference type="InterPro" id="IPR035897">
    <property type="entry name" value="Toll_tir_struct_dom_sf"/>
</dbReference>
<protein>
    <submittedName>
        <fullName evidence="3">Putative ATPase</fullName>
    </submittedName>
</protein>
<comment type="caution">
    <text evidence="3">The sequence shown here is derived from an EMBL/GenBank/DDBJ whole genome shotgun (WGS) entry which is preliminary data.</text>
</comment>
<evidence type="ECO:0000313" key="4">
    <source>
        <dbReference type="Proteomes" id="UP000019812"/>
    </source>
</evidence>
<feature type="region of interest" description="Disordered" evidence="1">
    <location>
        <begin position="155"/>
        <end position="181"/>
    </location>
</feature>
<sequence>MAGENTLFISYAHRDEIWKDELLVQLRALGRAVPLDIWDDRRIRQGEDWYREIRNAVARARFAVCLITGHFLGSSFCMDEEIPELLRRRQEEGLELLPILIEDCPWEAHLWLKPLQMLPRDGKTVKVDFRDKHETVFSAVAKRIYEALQGPAAAPPAGTPGFPARPAAAAAPNDTQRLPPATSHLLGRHHELQVLMDALNDPDGGVVVLHGWGGVGKTGLVRAWVDALPQHSGASTRPVFAWSFGNQSATDRETSADSFAIAALRFLGDGSPLQGLPWEKGERLAGLVAGRRGILLLDGLEPLQCRDGTLRDPIILSLLRQLACRCGGLCVVTSRLALADFAEEGDRSGVRHQNVEEISPAVGRALLRSRGVKGHDQELEALVTAFGGQALAVELLASCPDICGQPGAPAKTGPVVGARSEHARRVLALLAEQLGNGAEVGLLRVLALFDGPVGMDELDAMLGPPVLPGATEFLQGAPTTFLFRQIQKLRSQRLITVSDHDPLTLDMHPIVREYFADDWSRADRPAFLAGHRRLYEYHRARVPAEPASADQFERLFLAVGQGLQGGLYEEAYELYRQAVAHRGASLLPSEHGLIGLELSALAGFFAKRWSSLVCELPCAARVDILRRVSECLQAMGRVAEAEEPLLACLAFEQDGADEDTAAETAHRLSTVYLVLGDLPRARHYSRVSVAHFAGRRPDRRMVYSLCRHGDILQLMGERSEAEATLERAEALNAQIDPDHPALHGVESFWMCDLLIMQVQESLFAAGHDRPDVEGLLARLDEVRRRAMLAIARDLEDTFLVALHHICSGRVAMLQALLGRRHRLADAGEALDRGVNDLRQSGQQHWLPRGLLARAAFRRESGRLAEAEADILEARKIAEKRRMTPMRLHIADCLIEHARVALAKGDLAAAADRCRDARLLVDAMRYHSRDSVLAAVEAQLS</sequence>
<dbReference type="PANTHER" id="PTHR47691:SF3">
    <property type="entry name" value="HTH-TYPE TRANSCRIPTIONAL REGULATOR RV0890C-RELATED"/>
    <property type="match status" value="1"/>
</dbReference>
<dbReference type="PANTHER" id="PTHR47691">
    <property type="entry name" value="REGULATOR-RELATED"/>
    <property type="match status" value="1"/>
</dbReference>
<feature type="compositionally biased region" description="Low complexity" evidence="1">
    <location>
        <begin position="159"/>
        <end position="172"/>
    </location>
</feature>
<dbReference type="GO" id="GO:0007165">
    <property type="term" value="P:signal transduction"/>
    <property type="evidence" value="ECO:0007669"/>
    <property type="project" value="InterPro"/>
</dbReference>
<dbReference type="InterPro" id="IPR011990">
    <property type="entry name" value="TPR-like_helical_dom_sf"/>
</dbReference>
<proteinExistence type="predicted"/>
<accession>A0A084Y2N0</accession>
<dbReference type="SUPFAM" id="SSF48452">
    <property type="entry name" value="TPR-like"/>
    <property type="match status" value="1"/>
</dbReference>
<feature type="domain" description="TIR" evidence="2">
    <location>
        <begin position="3"/>
        <end position="148"/>
    </location>
</feature>
<dbReference type="Gene3D" id="3.40.50.10140">
    <property type="entry name" value="Toll/interleukin-1 receptor homology (TIR) domain"/>
    <property type="match status" value="1"/>
</dbReference>
<dbReference type="SMART" id="SM00255">
    <property type="entry name" value="TIR"/>
    <property type="match status" value="1"/>
</dbReference>
<dbReference type="Gene3D" id="1.25.40.10">
    <property type="entry name" value="Tetratricopeptide repeat domain"/>
    <property type="match status" value="1"/>
</dbReference>
<evidence type="ECO:0000313" key="3">
    <source>
        <dbReference type="EMBL" id="KFB68974.1"/>
    </source>
</evidence>
<dbReference type="PROSITE" id="PS50104">
    <property type="entry name" value="TIR"/>
    <property type="match status" value="1"/>
</dbReference>
<dbReference type="Gene3D" id="3.40.50.300">
    <property type="entry name" value="P-loop containing nucleotide triphosphate hydrolases"/>
    <property type="match status" value="1"/>
</dbReference>
<dbReference type="EMBL" id="JDSS02000018">
    <property type="protein sequence ID" value="KFB68974.1"/>
    <property type="molecule type" value="Genomic_DNA"/>
</dbReference>
<reference evidence="3 4" key="1">
    <citation type="submission" date="2014-07" db="EMBL/GenBank/DDBJ databases">
        <title>Expanding our view of genomic diversity in Candidatus Accumulibacter clades.</title>
        <authorList>
            <person name="Skennerton C.T."/>
            <person name="Barr J.J."/>
            <person name="Slater F.R."/>
            <person name="Bond P.L."/>
            <person name="Tyson G.W."/>
        </authorList>
    </citation>
    <scope>NUCLEOTIDE SEQUENCE [LARGE SCALE GENOMIC DNA]</scope>
    <source>
        <strain evidence="4">SK-01</strain>
    </source>
</reference>
<dbReference type="InterPro" id="IPR027417">
    <property type="entry name" value="P-loop_NTPase"/>
</dbReference>
<evidence type="ECO:0000256" key="1">
    <source>
        <dbReference type="SAM" id="MobiDB-lite"/>
    </source>
</evidence>